<dbReference type="GO" id="GO:0019305">
    <property type="term" value="P:dTDP-rhamnose biosynthetic process"/>
    <property type="evidence" value="ECO:0007669"/>
    <property type="project" value="TreeGrafter"/>
</dbReference>
<evidence type="ECO:0000256" key="2">
    <source>
        <dbReference type="PIRSR" id="PIRSR600888-3"/>
    </source>
</evidence>
<dbReference type="EMBL" id="MHIE01000019">
    <property type="protein sequence ID" value="OGY45476.1"/>
    <property type="molecule type" value="Genomic_DNA"/>
</dbReference>
<feature type="site" description="Participates in a stacking interaction with the thymidine ring of dTDP-4-oxo-6-deoxyglucose" evidence="2">
    <location>
        <position position="135"/>
    </location>
</feature>
<organism evidence="3 4">
    <name type="scientific">Candidatus Buchananbacteria bacterium RIFCSPHIGHO2_01_FULL_44_11</name>
    <dbReference type="NCBI Taxonomy" id="1797535"/>
    <lineage>
        <taxon>Bacteria</taxon>
        <taxon>Candidatus Buchananiibacteriota</taxon>
    </lineage>
</organism>
<keyword evidence="3" id="KW-0167">Capsid protein</keyword>
<evidence type="ECO:0000256" key="1">
    <source>
        <dbReference type="PIRSR" id="PIRSR600888-1"/>
    </source>
</evidence>
<dbReference type="InterPro" id="IPR011051">
    <property type="entry name" value="RmlC_Cupin_sf"/>
</dbReference>
<feature type="active site" description="Proton acceptor" evidence="1">
    <location>
        <position position="61"/>
    </location>
</feature>
<dbReference type="Gene3D" id="2.60.120.10">
    <property type="entry name" value="Jelly Rolls"/>
    <property type="match status" value="1"/>
</dbReference>
<dbReference type="PANTHER" id="PTHR21047">
    <property type="entry name" value="DTDP-6-DEOXY-D-GLUCOSE-3,5 EPIMERASE"/>
    <property type="match status" value="1"/>
</dbReference>
<protein>
    <submittedName>
        <fullName evidence="3">Spore coat protein</fullName>
    </submittedName>
</protein>
<evidence type="ECO:0000313" key="4">
    <source>
        <dbReference type="Proteomes" id="UP000178240"/>
    </source>
</evidence>
<gene>
    <name evidence="3" type="ORF">A2744_02195</name>
</gene>
<comment type="caution">
    <text evidence="3">The sequence shown here is derived from an EMBL/GenBank/DDBJ whole genome shotgun (WGS) entry which is preliminary data.</text>
</comment>
<dbReference type="Pfam" id="PF00908">
    <property type="entry name" value="dTDP_sugar_isom"/>
    <property type="match status" value="1"/>
</dbReference>
<dbReference type="PANTHER" id="PTHR21047:SF2">
    <property type="entry name" value="THYMIDINE DIPHOSPHO-4-KETO-RHAMNOSE 3,5-EPIMERASE"/>
    <property type="match status" value="1"/>
</dbReference>
<sequence length="159" mass="17883">MIEGVKIKNLTVHQDIADAVQLAGEQPGFLMEVLRQDENLLQEFGQSTFTVAYPGAIKAFHWHKNQADLWFVASGQAKIVLYDLRPNSATQGQTQVIYAGSDKYKLVLIPVGVAHGYKVIGQEPVLLFYHTTKSYNPKNPDEERIAFDDSKISFDWQAD</sequence>
<dbReference type="Proteomes" id="UP000178240">
    <property type="component" value="Unassembled WGS sequence"/>
</dbReference>
<evidence type="ECO:0000313" key="3">
    <source>
        <dbReference type="EMBL" id="OGY45476.1"/>
    </source>
</evidence>
<dbReference type="AlphaFoldDB" id="A0A1G1Y0V7"/>
<dbReference type="InterPro" id="IPR014710">
    <property type="entry name" value="RmlC-like_jellyroll"/>
</dbReference>
<reference evidence="3 4" key="1">
    <citation type="journal article" date="2016" name="Nat. Commun.">
        <title>Thousands of microbial genomes shed light on interconnected biogeochemical processes in an aquifer system.</title>
        <authorList>
            <person name="Anantharaman K."/>
            <person name="Brown C.T."/>
            <person name="Hug L.A."/>
            <person name="Sharon I."/>
            <person name="Castelle C.J."/>
            <person name="Probst A.J."/>
            <person name="Thomas B.C."/>
            <person name="Singh A."/>
            <person name="Wilkins M.J."/>
            <person name="Karaoz U."/>
            <person name="Brodie E.L."/>
            <person name="Williams K.H."/>
            <person name="Hubbard S.S."/>
            <person name="Banfield J.F."/>
        </authorList>
    </citation>
    <scope>NUCLEOTIDE SEQUENCE [LARGE SCALE GENOMIC DNA]</scope>
</reference>
<keyword evidence="3" id="KW-0946">Virion</keyword>
<dbReference type="GO" id="GO:0005829">
    <property type="term" value="C:cytosol"/>
    <property type="evidence" value="ECO:0007669"/>
    <property type="project" value="TreeGrafter"/>
</dbReference>
<dbReference type="SUPFAM" id="SSF51182">
    <property type="entry name" value="RmlC-like cupins"/>
    <property type="match status" value="1"/>
</dbReference>
<feature type="active site" description="Proton donor" evidence="1">
    <location>
        <position position="129"/>
    </location>
</feature>
<dbReference type="STRING" id="1797535.A2744_02195"/>
<accession>A0A1G1Y0V7</accession>
<dbReference type="GO" id="GO:0000271">
    <property type="term" value="P:polysaccharide biosynthetic process"/>
    <property type="evidence" value="ECO:0007669"/>
    <property type="project" value="TreeGrafter"/>
</dbReference>
<dbReference type="InterPro" id="IPR000888">
    <property type="entry name" value="RmlC-like"/>
</dbReference>
<name>A0A1G1Y0V7_9BACT</name>
<proteinExistence type="predicted"/>
<dbReference type="GO" id="GO:0008830">
    <property type="term" value="F:dTDP-4-dehydrorhamnose 3,5-epimerase activity"/>
    <property type="evidence" value="ECO:0007669"/>
    <property type="project" value="InterPro"/>
</dbReference>